<dbReference type="InterPro" id="IPR020596">
    <property type="entry name" value="rRNA_Ade_Mease_Trfase_CS"/>
</dbReference>
<comment type="caution">
    <text evidence="10">The sequence shown here is derived from an EMBL/GenBank/DDBJ whole genome shotgun (WGS) entry which is preliminary data.</text>
</comment>
<feature type="region of interest" description="Disordered" evidence="8">
    <location>
        <begin position="431"/>
        <end position="498"/>
    </location>
</feature>
<feature type="region of interest" description="Disordered" evidence="8">
    <location>
        <begin position="212"/>
        <end position="249"/>
    </location>
</feature>
<dbReference type="InterPro" id="IPR001737">
    <property type="entry name" value="KsgA/Erm"/>
</dbReference>
<evidence type="ECO:0000256" key="7">
    <source>
        <dbReference type="RuleBase" id="RU362106"/>
    </source>
</evidence>
<feature type="binding site" evidence="6">
    <location>
        <position position="150"/>
    </location>
    <ligand>
        <name>S-adenosyl-L-methionine</name>
        <dbReference type="ChEBI" id="CHEBI:59789"/>
    </ligand>
</feature>
<dbReference type="CDD" id="cd02440">
    <property type="entry name" value="AdoMet_MTases"/>
    <property type="match status" value="1"/>
</dbReference>
<accession>A0A835XV30</accession>
<feature type="region of interest" description="Disordered" evidence="8">
    <location>
        <begin position="1"/>
        <end position="77"/>
    </location>
</feature>
<feature type="compositionally biased region" description="Low complexity" evidence="8">
    <location>
        <begin position="28"/>
        <end position="55"/>
    </location>
</feature>
<dbReference type="InterPro" id="IPR029063">
    <property type="entry name" value="SAM-dependent_MTases_sf"/>
</dbReference>
<dbReference type="FunFam" id="1.10.8.100:FF:000001">
    <property type="entry name" value="Ribosomal RNA small subunit methyltransferase A"/>
    <property type="match status" value="1"/>
</dbReference>
<feature type="binding site" evidence="6">
    <location>
        <position position="123"/>
    </location>
    <ligand>
        <name>S-adenosyl-L-methionine</name>
        <dbReference type="ChEBI" id="CHEBI:59789"/>
    </ligand>
</feature>
<dbReference type="EMBL" id="JAEHOE010000059">
    <property type="protein sequence ID" value="KAG2490681.1"/>
    <property type="molecule type" value="Genomic_DNA"/>
</dbReference>
<keyword evidence="3 6" id="KW-0808">Transferase</keyword>
<feature type="binding site" evidence="6">
    <location>
        <position position="125"/>
    </location>
    <ligand>
        <name>S-adenosyl-L-methionine</name>
        <dbReference type="ChEBI" id="CHEBI:59789"/>
    </ligand>
</feature>
<protein>
    <recommendedName>
        <fullName evidence="7">rRNA adenine N(6)-methyltransferase</fullName>
        <ecNumber evidence="7">2.1.1.-</ecNumber>
    </recommendedName>
</protein>
<evidence type="ECO:0000256" key="1">
    <source>
        <dbReference type="ARBA" id="ARBA00022552"/>
    </source>
</evidence>
<evidence type="ECO:0000256" key="2">
    <source>
        <dbReference type="ARBA" id="ARBA00022603"/>
    </source>
</evidence>
<reference evidence="10" key="1">
    <citation type="journal article" date="2020" name="bioRxiv">
        <title>Comparative genomics of Chlamydomonas.</title>
        <authorList>
            <person name="Craig R.J."/>
            <person name="Hasan A.R."/>
            <person name="Ness R.W."/>
            <person name="Keightley P.D."/>
        </authorList>
    </citation>
    <scope>NUCLEOTIDE SEQUENCE</scope>
    <source>
        <strain evidence="10">CCAP 11/70</strain>
    </source>
</reference>
<keyword evidence="5 6" id="KW-0694">RNA-binding</keyword>
<name>A0A835XV30_9CHLO</name>
<dbReference type="PROSITE" id="PS01131">
    <property type="entry name" value="RRNA_A_DIMETH"/>
    <property type="match status" value="1"/>
</dbReference>
<dbReference type="PANTHER" id="PTHR11727:SF27">
    <property type="entry name" value="RIBOSOMAL RNA SMALL SUBUNIT METHYLTRANSFERASE, CHLOROPLASTIC"/>
    <property type="match status" value="1"/>
</dbReference>
<dbReference type="GO" id="GO:0003723">
    <property type="term" value="F:RNA binding"/>
    <property type="evidence" value="ECO:0007669"/>
    <property type="project" value="UniProtKB-UniRule"/>
</dbReference>
<feature type="domain" description="Ribosomal RNA adenine methylase transferase N-terminal" evidence="9">
    <location>
        <begin position="130"/>
        <end position="348"/>
    </location>
</feature>
<dbReference type="SMART" id="SM00650">
    <property type="entry name" value="rADc"/>
    <property type="match status" value="1"/>
</dbReference>
<evidence type="ECO:0000313" key="11">
    <source>
        <dbReference type="Proteomes" id="UP000612055"/>
    </source>
</evidence>
<dbReference type="Gene3D" id="1.10.8.100">
    <property type="entry name" value="Ribosomal RNA adenine dimethylase-like, domain 2"/>
    <property type="match status" value="1"/>
</dbReference>
<evidence type="ECO:0000256" key="3">
    <source>
        <dbReference type="ARBA" id="ARBA00022679"/>
    </source>
</evidence>
<dbReference type="InterPro" id="IPR020598">
    <property type="entry name" value="rRNA_Ade_methylase_Trfase_N"/>
</dbReference>
<dbReference type="GO" id="GO:0000179">
    <property type="term" value="F:rRNA (adenine-N6,N6-)-dimethyltransferase activity"/>
    <property type="evidence" value="ECO:0007669"/>
    <property type="project" value="UniProtKB-UniRule"/>
</dbReference>
<feature type="compositionally biased region" description="Basic and acidic residues" evidence="8">
    <location>
        <begin position="446"/>
        <end position="458"/>
    </location>
</feature>
<comment type="similarity">
    <text evidence="6 7">Belongs to the class I-like SAM-binding methyltransferase superfamily. rRNA adenine N(6)-methyltransferase family.</text>
</comment>
<feature type="compositionally biased region" description="Gly residues" evidence="8">
    <location>
        <begin position="432"/>
        <end position="444"/>
    </location>
</feature>
<keyword evidence="1 7" id="KW-0698">rRNA processing</keyword>
<evidence type="ECO:0000256" key="6">
    <source>
        <dbReference type="PROSITE-ProRule" id="PRU01026"/>
    </source>
</evidence>
<feature type="compositionally biased region" description="Low complexity" evidence="8">
    <location>
        <begin position="228"/>
        <end position="249"/>
    </location>
</feature>
<dbReference type="InterPro" id="IPR023165">
    <property type="entry name" value="rRNA_Ade_diMease-like_C"/>
</dbReference>
<evidence type="ECO:0000256" key="5">
    <source>
        <dbReference type="ARBA" id="ARBA00022884"/>
    </source>
</evidence>
<dbReference type="AlphaFoldDB" id="A0A835XV30"/>
<feature type="binding site" evidence="6">
    <location>
        <position position="171"/>
    </location>
    <ligand>
        <name>S-adenosyl-L-methionine</name>
        <dbReference type="ChEBI" id="CHEBI:59789"/>
    </ligand>
</feature>
<evidence type="ECO:0000313" key="10">
    <source>
        <dbReference type="EMBL" id="KAG2490681.1"/>
    </source>
</evidence>
<evidence type="ECO:0000259" key="9">
    <source>
        <dbReference type="SMART" id="SM00650"/>
    </source>
</evidence>
<dbReference type="PANTHER" id="PTHR11727">
    <property type="entry name" value="DIMETHYLADENOSINE TRANSFERASE"/>
    <property type="match status" value="1"/>
</dbReference>
<dbReference type="SUPFAM" id="SSF53335">
    <property type="entry name" value="S-adenosyl-L-methionine-dependent methyltransferases"/>
    <property type="match status" value="1"/>
</dbReference>
<keyword evidence="2 6" id="KW-0489">Methyltransferase</keyword>
<feature type="binding site" evidence="6">
    <location>
        <position position="262"/>
    </location>
    <ligand>
        <name>S-adenosyl-L-methionine</name>
        <dbReference type="ChEBI" id="CHEBI:59789"/>
    </ligand>
</feature>
<dbReference type="Pfam" id="PF00398">
    <property type="entry name" value="RrnaAD"/>
    <property type="match status" value="1"/>
</dbReference>
<organism evidence="10 11">
    <name type="scientific">Edaphochlamys debaryana</name>
    <dbReference type="NCBI Taxonomy" id="47281"/>
    <lineage>
        <taxon>Eukaryota</taxon>
        <taxon>Viridiplantae</taxon>
        <taxon>Chlorophyta</taxon>
        <taxon>core chlorophytes</taxon>
        <taxon>Chlorophyceae</taxon>
        <taxon>CS clade</taxon>
        <taxon>Chlamydomonadales</taxon>
        <taxon>Chlamydomonadales incertae sedis</taxon>
        <taxon>Edaphochlamys</taxon>
    </lineage>
</organism>
<keyword evidence="4 6" id="KW-0949">S-adenosyl-L-methionine</keyword>
<gene>
    <name evidence="10" type="ORF">HYH03_010848</name>
</gene>
<proteinExistence type="inferred from homology"/>
<dbReference type="Gene3D" id="3.40.50.150">
    <property type="entry name" value="Vaccinia Virus protein VP39"/>
    <property type="match status" value="1"/>
</dbReference>
<sequence>MPCPSPTWLRKGRSACPSVGTAPSHLVSRTSASRRPSGPPSGRRSFPATGPARQTRPPPAPGPRTDAPAEPEPEPVVPGVGWMWQPAAAPANGSGAPAMPSAASTVANLYQDRIRAKKSLGQNFMTDDSILRDLVVAAGVGPGDLVLEVGPGTGNLTKHLLAKGAHVTAVEKDDTLYGRLSEEYDGVSTLRLVRGDALEVGLEDVIRSMVEQDRTGPSPGPEAGPGAGQALAKAAAPEPSTSAPAGRGAVPAAGRKVKVVANLPYNITKDLLTMLLPLGDLISDLHIMIQHEAAERLCERTPGGPDWRAANIRTLFYCKPKYRFRISRFKYDPVPGVDGALVTFSLLPPHQRPPVPSERGFHELVLKAFSERRKKMRNSLQPLASAEQVQAALAACGLNVDARAQDLTLDQFVALSWRLHERQTAAGLRLLEGGGQGQGQGVGEQGPEKGKGKAEGGKGKGKGAAGGTSAKARRRAAATVEELGLGLGPGPEQAAEQE</sequence>
<keyword evidence="11" id="KW-1185">Reference proteome</keyword>
<evidence type="ECO:0000256" key="4">
    <source>
        <dbReference type="ARBA" id="ARBA00022691"/>
    </source>
</evidence>
<evidence type="ECO:0000256" key="8">
    <source>
        <dbReference type="SAM" id="MobiDB-lite"/>
    </source>
</evidence>
<dbReference type="EC" id="2.1.1.-" evidence="7"/>
<dbReference type="OrthoDB" id="74991at2759"/>
<feature type="binding site" evidence="6">
    <location>
        <position position="196"/>
    </location>
    <ligand>
        <name>S-adenosyl-L-methionine</name>
        <dbReference type="ChEBI" id="CHEBI:59789"/>
    </ligand>
</feature>
<dbReference type="Proteomes" id="UP000612055">
    <property type="component" value="Unassembled WGS sequence"/>
</dbReference>
<dbReference type="PROSITE" id="PS51689">
    <property type="entry name" value="SAM_RNA_A_N6_MT"/>
    <property type="match status" value="1"/>
</dbReference>